<evidence type="ECO:0000313" key="3">
    <source>
        <dbReference type="EMBL" id="KAA9030924.1"/>
    </source>
</evidence>
<dbReference type="Pfam" id="PF08291">
    <property type="entry name" value="Peptidase_M15_3"/>
    <property type="match status" value="1"/>
</dbReference>
<dbReference type="Proteomes" id="UP000326364">
    <property type="component" value="Unassembled WGS sequence"/>
</dbReference>
<gene>
    <name evidence="3" type="ORF">F4U95_09205</name>
    <name evidence="2" type="ORF">F4U96_09255</name>
</gene>
<evidence type="ECO:0000313" key="4">
    <source>
        <dbReference type="Proteomes" id="UP000325933"/>
    </source>
</evidence>
<evidence type="ECO:0000313" key="5">
    <source>
        <dbReference type="Proteomes" id="UP000326364"/>
    </source>
</evidence>
<keyword evidence="5" id="KW-1185">Reference proteome</keyword>
<evidence type="ECO:0000259" key="1">
    <source>
        <dbReference type="Pfam" id="PF08291"/>
    </source>
</evidence>
<dbReference type="RefSeq" id="WP_150425472.1">
    <property type="nucleotide sequence ID" value="NZ_VYQA01000005.1"/>
</dbReference>
<dbReference type="AlphaFoldDB" id="A0A5J5I905"/>
<dbReference type="InterPro" id="IPR009045">
    <property type="entry name" value="Zn_M74/Hedgehog-like"/>
</dbReference>
<dbReference type="Proteomes" id="UP000325933">
    <property type="component" value="Unassembled WGS sequence"/>
</dbReference>
<sequence length="141" mass="15301">MTQLSKHFTLAEMTVTTSGLANNPNPQQLARLTATAQAMEPVRALLAAPIRVNSGFRSAAVNKAVGGKPTSAHAQGYAVDFVCPAFGDPMTICRAIVASGIKFDQLIMEKNRWVHLSFDPRMRQQVLSWWGGPYKSGLVSK</sequence>
<evidence type="ECO:0000313" key="2">
    <source>
        <dbReference type="EMBL" id="KAA9018288.1"/>
    </source>
</evidence>
<comment type="caution">
    <text evidence="3">The sequence shown here is derived from an EMBL/GenBank/DDBJ whole genome shotgun (WGS) entry which is preliminary data.</text>
</comment>
<dbReference type="SUPFAM" id="SSF55166">
    <property type="entry name" value="Hedgehog/DD-peptidase"/>
    <property type="match status" value="1"/>
</dbReference>
<dbReference type="EMBL" id="VYQA01000005">
    <property type="protein sequence ID" value="KAA9030924.1"/>
    <property type="molecule type" value="Genomic_DNA"/>
</dbReference>
<organism evidence="3 4">
    <name type="scientific">Sphingobium limneticum</name>
    <dbReference type="NCBI Taxonomy" id="1007511"/>
    <lineage>
        <taxon>Bacteria</taxon>
        <taxon>Pseudomonadati</taxon>
        <taxon>Pseudomonadota</taxon>
        <taxon>Alphaproteobacteria</taxon>
        <taxon>Sphingomonadales</taxon>
        <taxon>Sphingomonadaceae</taxon>
        <taxon>Sphingobium</taxon>
    </lineage>
</organism>
<dbReference type="Gene3D" id="3.30.1380.10">
    <property type="match status" value="1"/>
</dbReference>
<feature type="domain" description="Peptidase M15A C-terminal" evidence="1">
    <location>
        <begin position="6"/>
        <end position="117"/>
    </location>
</feature>
<accession>A0A5J5I905</accession>
<name>A0A5J5I905_9SPHN</name>
<protein>
    <submittedName>
        <fullName evidence="3">Peptidase M15</fullName>
    </submittedName>
</protein>
<reference evidence="4 5" key="1">
    <citation type="submission" date="2019-09" db="EMBL/GenBank/DDBJ databases">
        <authorList>
            <person name="Feng G."/>
        </authorList>
    </citation>
    <scope>NUCLEOTIDE SEQUENCE [LARGE SCALE GENOMIC DNA]</scope>
    <source>
        <strain evidence="3 4">KACC 19283</strain>
        <strain evidence="2 5">KACC 19284</strain>
    </source>
</reference>
<dbReference type="EMBL" id="VYQB01000005">
    <property type="protein sequence ID" value="KAA9018288.1"/>
    <property type="molecule type" value="Genomic_DNA"/>
</dbReference>
<proteinExistence type="predicted"/>
<dbReference type="InterPro" id="IPR013230">
    <property type="entry name" value="Peptidase_M15A_C"/>
</dbReference>